<dbReference type="OrthoDB" id="1913536at2759"/>
<dbReference type="AlphaFoldDB" id="D8RRI6"/>
<dbReference type="PANTHER" id="PTHR31636">
    <property type="entry name" value="OSJNBA0084A10.13 PROTEIN-RELATED"/>
    <property type="match status" value="1"/>
</dbReference>
<dbReference type="OMA" id="IFLAWKD"/>
<dbReference type="GO" id="GO:0003700">
    <property type="term" value="F:DNA-binding transcription factor activity"/>
    <property type="evidence" value="ECO:0000318"/>
    <property type="project" value="GO_Central"/>
</dbReference>
<dbReference type="Pfam" id="PF03514">
    <property type="entry name" value="GRAS"/>
    <property type="match status" value="1"/>
</dbReference>
<gene>
    <name evidence="4" type="primary">SHORTROOT_2</name>
    <name evidence="4" type="ORF">SELMODRAFT_450140</name>
</gene>
<sequence length="437" mass="49683">MEHTCKNFFPENENCRAKESKEEEREDLSPLDGNLEVRSSSTPALLNPTERNHHWAPNLLLECARAVSSKDVSRVQRLMWLLNELSSPYGDFDQRIASSFLQGLFCKITGTGSRCHRILSSAAERGYSFDSTRKMMLKFQEVSPWSTFGHVAANGVILEAAEGESRLHIVDISNTFCTQWPTFLEALATRPEGAPHLRLTTVTTNSEESAAKVMKEIGNRLQKFARLMGVPFEFKALQEPEMERLDAERLEVQPGEALVINCVSSLNRVHKKSCQSPMSLSSGSSSRKKMLATFHGMKPKLVTIVDHQADFASTDFLKSFCEALRFYSLVFESLEESFVRTSNERLMLERIVARNILTIVSCSEDDFEREYSHSQWSRVLKKVGFRPSNFSDDVRDDIRALLKRYKEGWGCLHHQSSALFLTWKDQSTVFASAWKPC</sequence>
<dbReference type="GO" id="GO:0006355">
    <property type="term" value="P:regulation of DNA-templated transcription"/>
    <property type="evidence" value="ECO:0000318"/>
    <property type="project" value="GO_Central"/>
</dbReference>
<organism evidence="5">
    <name type="scientific">Selaginella moellendorffii</name>
    <name type="common">Spikemoss</name>
    <dbReference type="NCBI Taxonomy" id="88036"/>
    <lineage>
        <taxon>Eukaryota</taxon>
        <taxon>Viridiplantae</taxon>
        <taxon>Streptophyta</taxon>
        <taxon>Embryophyta</taxon>
        <taxon>Tracheophyta</taxon>
        <taxon>Lycopodiopsida</taxon>
        <taxon>Selaginellales</taxon>
        <taxon>Selaginellaceae</taxon>
        <taxon>Selaginella</taxon>
    </lineage>
</organism>
<evidence type="ECO:0000256" key="2">
    <source>
        <dbReference type="ARBA" id="ARBA00023163"/>
    </source>
</evidence>
<accession>D8RRI6</accession>
<evidence type="ECO:0000313" key="4">
    <source>
        <dbReference type="EMBL" id="EFJ25407.1"/>
    </source>
</evidence>
<protein>
    <submittedName>
        <fullName evidence="4">GRAS family protein</fullName>
    </submittedName>
</protein>
<keyword evidence="2" id="KW-0804">Transcription</keyword>
<dbReference type="FunCoup" id="D8RRI6">
    <property type="interactions" value="656"/>
</dbReference>
<dbReference type="Gramene" id="EFJ25407">
    <property type="protein sequence ID" value="EFJ25407"/>
    <property type="gene ID" value="SELMODRAFT_450140"/>
</dbReference>
<dbReference type="GO" id="GO:0005634">
    <property type="term" value="C:nucleus"/>
    <property type="evidence" value="ECO:0000318"/>
    <property type="project" value="GO_Central"/>
</dbReference>
<keyword evidence="5" id="KW-1185">Reference proteome</keyword>
<dbReference type="EMBL" id="GL377587">
    <property type="protein sequence ID" value="EFJ25407.1"/>
    <property type="molecule type" value="Genomic_DNA"/>
</dbReference>
<dbReference type="PROSITE" id="PS50985">
    <property type="entry name" value="GRAS"/>
    <property type="match status" value="1"/>
</dbReference>
<proteinExistence type="predicted"/>
<evidence type="ECO:0000313" key="5">
    <source>
        <dbReference type="Proteomes" id="UP000001514"/>
    </source>
</evidence>
<feature type="region of interest" description="Disordered" evidence="3">
    <location>
        <begin position="16"/>
        <end position="48"/>
    </location>
</feature>
<name>D8RRI6_SELML</name>
<dbReference type="HOGENOM" id="CLU_011924_5_1_1"/>
<dbReference type="GO" id="GO:0043565">
    <property type="term" value="F:sequence-specific DNA binding"/>
    <property type="evidence" value="ECO:0000318"/>
    <property type="project" value="GO_Central"/>
</dbReference>
<dbReference type="Proteomes" id="UP000001514">
    <property type="component" value="Unassembled WGS sequence"/>
</dbReference>
<dbReference type="InterPro" id="IPR005202">
    <property type="entry name" value="TF_GRAS"/>
</dbReference>
<keyword evidence="1" id="KW-0805">Transcription regulation</keyword>
<evidence type="ECO:0000256" key="1">
    <source>
        <dbReference type="ARBA" id="ARBA00023015"/>
    </source>
</evidence>
<reference evidence="4 5" key="1">
    <citation type="journal article" date="2011" name="Science">
        <title>The Selaginella genome identifies genetic changes associated with the evolution of vascular plants.</title>
        <authorList>
            <person name="Banks J.A."/>
            <person name="Nishiyama T."/>
            <person name="Hasebe M."/>
            <person name="Bowman J.L."/>
            <person name="Gribskov M."/>
            <person name="dePamphilis C."/>
            <person name="Albert V.A."/>
            <person name="Aono N."/>
            <person name="Aoyama T."/>
            <person name="Ambrose B.A."/>
            <person name="Ashton N.W."/>
            <person name="Axtell M.J."/>
            <person name="Barker E."/>
            <person name="Barker M.S."/>
            <person name="Bennetzen J.L."/>
            <person name="Bonawitz N.D."/>
            <person name="Chapple C."/>
            <person name="Cheng C."/>
            <person name="Correa L.G."/>
            <person name="Dacre M."/>
            <person name="DeBarry J."/>
            <person name="Dreyer I."/>
            <person name="Elias M."/>
            <person name="Engstrom E.M."/>
            <person name="Estelle M."/>
            <person name="Feng L."/>
            <person name="Finet C."/>
            <person name="Floyd S.K."/>
            <person name="Frommer W.B."/>
            <person name="Fujita T."/>
            <person name="Gramzow L."/>
            <person name="Gutensohn M."/>
            <person name="Harholt J."/>
            <person name="Hattori M."/>
            <person name="Heyl A."/>
            <person name="Hirai T."/>
            <person name="Hiwatashi Y."/>
            <person name="Ishikawa M."/>
            <person name="Iwata M."/>
            <person name="Karol K.G."/>
            <person name="Koehler B."/>
            <person name="Kolukisaoglu U."/>
            <person name="Kubo M."/>
            <person name="Kurata T."/>
            <person name="Lalonde S."/>
            <person name="Li K."/>
            <person name="Li Y."/>
            <person name="Litt A."/>
            <person name="Lyons E."/>
            <person name="Manning G."/>
            <person name="Maruyama T."/>
            <person name="Michael T.P."/>
            <person name="Mikami K."/>
            <person name="Miyazaki S."/>
            <person name="Morinaga S."/>
            <person name="Murata T."/>
            <person name="Mueller-Roeber B."/>
            <person name="Nelson D.R."/>
            <person name="Obara M."/>
            <person name="Oguri Y."/>
            <person name="Olmstead R.G."/>
            <person name="Onodera N."/>
            <person name="Petersen B.L."/>
            <person name="Pils B."/>
            <person name="Prigge M."/>
            <person name="Rensing S.A."/>
            <person name="Riano-Pachon D.M."/>
            <person name="Roberts A.W."/>
            <person name="Sato Y."/>
            <person name="Scheller H.V."/>
            <person name="Schulz B."/>
            <person name="Schulz C."/>
            <person name="Shakirov E.V."/>
            <person name="Shibagaki N."/>
            <person name="Shinohara N."/>
            <person name="Shippen D.E."/>
            <person name="Soerensen I."/>
            <person name="Sotooka R."/>
            <person name="Sugimoto N."/>
            <person name="Sugita M."/>
            <person name="Sumikawa N."/>
            <person name="Tanurdzic M."/>
            <person name="Theissen G."/>
            <person name="Ulvskov P."/>
            <person name="Wakazuki S."/>
            <person name="Weng J.K."/>
            <person name="Willats W.W."/>
            <person name="Wipf D."/>
            <person name="Wolf P.G."/>
            <person name="Yang L."/>
            <person name="Zimmer A.D."/>
            <person name="Zhu Q."/>
            <person name="Mitros T."/>
            <person name="Hellsten U."/>
            <person name="Loque D."/>
            <person name="Otillar R."/>
            <person name="Salamov A."/>
            <person name="Schmutz J."/>
            <person name="Shapiro H."/>
            <person name="Lindquist E."/>
            <person name="Lucas S."/>
            <person name="Rokhsar D."/>
            <person name="Grigoriev I.V."/>
        </authorList>
    </citation>
    <scope>NUCLEOTIDE SEQUENCE [LARGE SCALE GENOMIC DNA]</scope>
</reference>
<dbReference type="InParanoid" id="D8RRI6"/>
<dbReference type="KEGG" id="smo:SELMODRAFT_450140"/>
<dbReference type="eggNOG" id="ENOG502QQN4">
    <property type="taxonomic scope" value="Eukaryota"/>
</dbReference>
<evidence type="ECO:0000256" key="3">
    <source>
        <dbReference type="SAM" id="MobiDB-lite"/>
    </source>
</evidence>